<gene>
    <name evidence="1" type="ORF">LSAA_10129</name>
</gene>
<keyword evidence="2" id="KW-1185">Reference proteome</keyword>
<accession>A0A7R8H9N8</accession>
<evidence type="ECO:0000313" key="2">
    <source>
        <dbReference type="Proteomes" id="UP000675881"/>
    </source>
</evidence>
<dbReference type="AlphaFoldDB" id="A0A7R8H9N8"/>
<name>A0A7R8H9N8_LEPSM</name>
<evidence type="ECO:0000313" key="1">
    <source>
        <dbReference type="EMBL" id="CAF2958384.1"/>
    </source>
</evidence>
<proteinExistence type="predicted"/>
<dbReference type="Proteomes" id="UP000675881">
    <property type="component" value="Chromosome 5"/>
</dbReference>
<dbReference type="EMBL" id="HG994584">
    <property type="protein sequence ID" value="CAF2958384.1"/>
    <property type="molecule type" value="Genomic_DNA"/>
</dbReference>
<protein>
    <submittedName>
        <fullName evidence="1">(salmon louse) hypothetical protein</fullName>
    </submittedName>
</protein>
<organism evidence="1 2">
    <name type="scientific">Lepeophtheirus salmonis</name>
    <name type="common">Salmon louse</name>
    <name type="synonym">Caligus salmonis</name>
    <dbReference type="NCBI Taxonomy" id="72036"/>
    <lineage>
        <taxon>Eukaryota</taxon>
        <taxon>Metazoa</taxon>
        <taxon>Ecdysozoa</taxon>
        <taxon>Arthropoda</taxon>
        <taxon>Crustacea</taxon>
        <taxon>Multicrustacea</taxon>
        <taxon>Hexanauplia</taxon>
        <taxon>Copepoda</taxon>
        <taxon>Siphonostomatoida</taxon>
        <taxon>Caligidae</taxon>
        <taxon>Lepeophtheirus</taxon>
    </lineage>
</organism>
<sequence>MCFVREHFFPSSCSTDPPTWFQGLSESTCLQSPNRIILEDRPIESTLTEKSPGWSKSSDARNRENGLGISHKNWLTKGRCLSPLVSKVLSGTPETTKYPTSPLKLMINALKLKCASIMQNLCHQVENALPHVPGQKDNIMATPNGSSQLFNIYSALFC</sequence>
<reference evidence="1" key="1">
    <citation type="submission" date="2021-02" db="EMBL/GenBank/DDBJ databases">
        <authorList>
            <person name="Bekaert M."/>
        </authorList>
    </citation>
    <scope>NUCLEOTIDE SEQUENCE</scope>
    <source>
        <strain evidence="1">IoA-00</strain>
    </source>
</reference>